<dbReference type="Gene3D" id="1.20.144.10">
    <property type="entry name" value="Phosphatidic acid phosphatase type 2/haloperoxidase"/>
    <property type="match status" value="1"/>
</dbReference>
<evidence type="ECO:0000313" key="7">
    <source>
        <dbReference type="EMBL" id="XCM82715.1"/>
    </source>
</evidence>
<dbReference type="AlphaFoldDB" id="A0AAU8K203"/>
<dbReference type="InterPro" id="IPR036938">
    <property type="entry name" value="PAP2/HPO_sf"/>
</dbReference>
<evidence type="ECO:0000256" key="5">
    <source>
        <dbReference type="SAM" id="Phobius"/>
    </source>
</evidence>
<dbReference type="PANTHER" id="PTHR31310">
    <property type="match status" value="1"/>
</dbReference>
<dbReference type="KEGG" id="kcm:ABWK59_29285"/>
<feature type="transmembrane region" description="Helical" evidence="5">
    <location>
        <begin position="48"/>
        <end position="66"/>
    </location>
</feature>
<feature type="transmembrane region" description="Helical" evidence="5">
    <location>
        <begin position="24"/>
        <end position="42"/>
    </location>
</feature>
<proteinExistence type="predicted"/>
<evidence type="ECO:0000256" key="1">
    <source>
        <dbReference type="ARBA" id="ARBA00004141"/>
    </source>
</evidence>
<dbReference type="InterPro" id="IPR026841">
    <property type="entry name" value="Aur1/Ipt1"/>
</dbReference>
<keyword evidence="4 5" id="KW-0472">Membrane</keyword>
<dbReference type="RefSeq" id="WP_354643648.1">
    <property type="nucleotide sequence ID" value="NZ_CP159872.1"/>
</dbReference>
<dbReference type="PANTHER" id="PTHR31310:SF7">
    <property type="entry name" value="PA-PHOSPHATASE RELATED-FAMILY PROTEIN DDB_G0268928"/>
    <property type="match status" value="1"/>
</dbReference>
<feature type="transmembrane region" description="Helical" evidence="5">
    <location>
        <begin position="288"/>
        <end position="305"/>
    </location>
</feature>
<keyword evidence="2 5" id="KW-0812">Transmembrane</keyword>
<dbReference type="SUPFAM" id="SSF48317">
    <property type="entry name" value="Acid phosphatase/Vanadium-dependent haloperoxidase"/>
    <property type="match status" value="1"/>
</dbReference>
<accession>A0AAU8K203</accession>
<feature type="transmembrane region" description="Helical" evidence="5">
    <location>
        <begin position="143"/>
        <end position="163"/>
    </location>
</feature>
<protein>
    <submittedName>
        <fullName evidence="7">Phosphatase PAP2 family protein</fullName>
    </submittedName>
</protein>
<feature type="transmembrane region" description="Helical" evidence="5">
    <location>
        <begin position="175"/>
        <end position="195"/>
    </location>
</feature>
<organism evidence="7">
    <name type="scientific">Kitasatospora camelliae</name>
    <dbReference type="NCBI Taxonomy" id="3156397"/>
    <lineage>
        <taxon>Bacteria</taxon>
        <taxon>Bacillati</taxon>
        <taxon>Actinomycetota</taxon>
        <taxon>Actinomycetes</taxon>
        <taxon>Kitasatosporales</taxon>
        <taxon>Streptomycetaceae</taxon>
        <taxon>Kitasatospora</taxon>
    </lineage>
</organism>
<dbReference type="GO" id="GO:0016020">
    <property type="term" value="C:membrane"/>
    <property type="evidence" value="ECO:0007669"/>
    <property type="project" value="UniProtKB-SubCell"/>
</dbReference>
<evidence type="ECO:0000256" key="2">
    <source>
        <dbReference type="ARBA" id="ARBA00022692"/>
    </source>
</evidence>
<dbReference type="InterPro" id="IPR052185">
    <property type="entry name" value="IPC_Synthase-Related"/>
</dbReference>
<feature type="transmembrane region" description="Helical" evidence="5">
    <location>
        <begin position="78"/>
        <end position="99"/>
    </location>
</feature>
<dbReference type="EMBL" id="CP159872">
    <property type="protein sequence ID" value="XCM82715.1"/>
    <property type="molecule type" value="Genomic_DNA"/>
</dbReference>
<evidence type="ECO:0000256" key="4">
    <source>
        <dbReference type="ARBA" id="ARBA00023136"/>
    </source>
</evidence>
<reference evidence="7" key="1">
    <citation type="submission" date="2024-06" db="EMBL/GenBank/DDBJ databases">
        <title>The genome sequences of Kitasatospora sp. strain HUAS MG31.</title>
        <authorList>
            <person name="Mo P."/>
        </authorList>
    </citation>
    <scope>NUCLEOTIDE SEQUENCE</scope>
    <source>
        <strain evidence="7">HUAS MG31</strain>
    </source>
</reference>
<feature type="transmembrane region" description="Helical" evidence="5">
    <location>
        <begin position="239"/>
        <end position="258"/>
    </location>
</feature>
<feature type="transmembrane region" description="Helical" evidence="5">
    <location>
        <begin position="265"/>
        <end position="282"/>
    </location>
</feature>
<sequence>MTDPPPARPAGASALARGTSLWRYLRYGAWPLYLALLGWWTWEYGVPYTDDLVLCWLIGALLAAAVHSGDSWHAGLLVLRDWLPVAAVLWTYALLRGYAAHTPWPPRLQPQLAIDTVLGAGETWTVRLQHALYTPGRPRVYDYAAVAVYMTHFFAVFVLLAVLWRRDRRRFRRLLAGYLVLTYAAFATYVLYPAVPPWLAAEEGNMPEVTRVVTDVLVHSGLPRAASVFENGSRFANDVAAMPSLHAAYPMLITLFLWPTAGRRTRPLLVAYPVAMAVVLVYGGEHFVVDIALGWLYAAAAYLGVERLLARRAARRPTPTAAEARADNRVDGPR</sequence>
<keyword evidence="3 5" id="KW-1133">Transmembrane helix</keyword>
<name>A0AAU8K203_9ACTN</name>
<dbReference type="Pfam" id="PF14378">
    <property type="entry name" value="PAP2_3"/>
    <property type="match status" value="1"/>
</dbReference>
<feature type="domain" description="Inositolphosphotransferase Aur1/Ipt1" evidence="6">
    <location>
        <begin position="133"/>
        <end position="303"/>
    </location>
</feature>
<evidence type="ECO:0000256" key="3">
    <source>
        <dbReference type="ARBA" id="ARBA00022989"/>
    </source>
</evidence>
<gene>
    <name evidence="7" type="ORF">ABWK59_29285</name>
</gene>
<evidence type="ECO:0000259" key="6">
    <source>
        <dbReference type="Pfam" id="PF14378"/>
    </source>
</evidence>
<comment type="subcellular location">
    <subcellularLocation>
        <location evidence="1">Membrane</location>
        <topology evidence="1">Multi-pass membrane protein</topology>
    </subcellularLocation>
</comment>